<dbReference type="Gene3D" id="3.30.710.10">
    <property type="entry name" value="Potassium Channel Kv1.1, Chain A"/>
    <property type="match status" value="1"/>
</dbReference>
<protein>
    <recommendedName>
        <fullName evidence="3">BTB domain-containing protein</fullName>
    </recommendedName>
</protein>
<reference evidence="1 2" key="1">
    <citation type="journal article" date="2020" name="ISME J.">
        <title>Uncovering the hidden diversity of litter-decomposition mechanisms in mushroom-forming fungi.</title>
        <authorList>
            <person name="Floudas D."/>
            <person name="Bentzer J."/>
            <person name="Ahren D."/>
            <person name="Johansson T."/>
            <person name="Persson P."/>
            <person name="Tunlid A."/>
        </authorList>
    </citation>
    <scope>NUCLEOTIDE SEQUENCE [LARGE SCALE GENOMIC DNA]</scope>
    <source>
        <strain evidence="1 2">CBS 101986</strain>
    </source>
</reference>
<gene>
    <name evidence="1" type="ORF">D9619_013370</name>
</gene>
<dbReference type="SUPFAM" id="SSF54695">
    <property type="entry name" value="POZ domain"/>
    <property type="match status" value="1"/>
</dbReference>
<dbReference type="AlphaFoldDB" id="A0A8H5F937"/>
<sequence>MSQSASSSQSFHPNFNIDVLPVIFMVDTTLFKIDASRLSNHCTLLKNMLFDSKEIGLSAEGSSVEQPIIIPDCTADVFANFCGWLYQVGWHEDPAEHAQQLIDVLHVCHRYDISAGIKLASEELLRPRFNLVPSRRLSLALCYGLQSWINDAVRALIALPPRSYTPTDLNYLGAPIYHLLFTAKDNILVERQKVANFPCYPRNGDASPWCADHEQCEQVWTCKWLTVIAREIHNTVTPLELADIPHRLHIADHAGVTPECKSAFLEYINSLPQLRKEEELTVQVVEAITAFCN</sequence>
<organism evidence="1 2">
    <name type="scientific">Psilocybe cf. subviscida</name>
    <dbReference type="NCBI Taxonomy" id="2480587"/>
    <lineage>
        <taxon>Eukaryota</taxon>
        <taxon>Fungi</taxon>
        <taxon>Dikarya</taxon>
        <taxon>Basidiomycota</taxon>
        <taxon>Agaricomycotina</taxon>
        <taxon>Agaricomycetes</taxon>
        <taxon>Agaricomycetidae</taxon>
        <taxon>Agaricales</taxon>
        <taxon>Agaricineae</taxon>
        <taxon>Strophariaceae</taxon>
        <taxon>Psilocybe</taxon>
    </lineage>
</organism>
<dbReference type="InterPro" id="IPR011333">
    <property type="entry name" value="SKP1/BTB/POZ_sf"/>
</dbReference>
<dbReference type="EMBL" id="JAACJJ010000005">
    <property type="protein sequence ID" value="KAF5328259.1"/>
    <property type="molecule type" value="Genomic_DNA"/>
</dbReference>
<dbReference type="OrthoDB" id="2985972at2759"/>
<evidence type="ECO:0008006" key="3">
    <source>
        <dbReference type="Google" id="ProtNLM"/>
    </source>
</evidence>
<evidence type="ECO:0000313" key="1">
    <source>
        <dbReference type="EMBL" id="KAF5328259.1"/>
    </source>
</evidence>
<dbReference type="Proteomes" id="UP000567179">
    <property type="component" value="Unassembled WGS sequence"/>
</dbReference>
<keyword evidence="2" id="KW-1185">Reference proteome</keyword>
<proteinExistence type="predicted"/>
<evidence type="ECO:0000313" key="2">
    <source>
        <dbReference type="Proteomes" id="UP000567179"/>
    </source>
</evidence>
<name>A0A8H5F937_9AGAR</name>
<accession>A0A8H5F937</accession>
<comment type="caution">
    <text evidence="1">The sequence shown here is derived from an EMBL/GenBank/DDBJ whole genome shotgun (WGS) entry which is preliminary data.</text>
</comment>